<keyword evidence="2" id="KW-1185">Reference proteome</keyword>
<dbReference type="Proteomes" id="UP000054937">
    <property type="component" value="Unassembled WGS sequence"/>
</dbReference>
<gene>
    <name evidence="1" type="ORF">PPERSA_02055</name>
</gene>
<dbReference type="EMBL" id="LDAU01000181">
    <property type="protein sequence ID" value="KRX00876.1"/>
    <property type="molecule type" value="Genomic_DNA"/>
</dbReference>
<evidence type="ECO:0000313" key="2">
    <source>
        <dbReference type="Proteomes" id="UP000054937"/>
    </source>
</evidence>
<dbReference type="InParanoid" id="A0A0V0QFC8"/>
<organism evidence="1 2">
    <name type="scientific">Pseudocohnilembus persalinus</name>
    <name type="common">Ciliate</name>
    <dbReference type="NCBI Taxonomy" id="266149"/>
    <lineage>
        <taxon>Eukaryota</taxon>
        <taxon>Sar</taxon>
        <taxon>Alveolata</taxon>
        <taxon>Ciliophora</taxon>
        <taxon>Intramacronucleata</taxon>
        <taxon>Oligohymenophorea</taxon>
        <taxon>Scuticociliatia</taxon>
        <taxon>Philasterida</taxon>
        <taxon>Pseudocohnilembidae</taxon>
        <taxon>Pseudocohnilembus</taxon>
    </lineage>
</organism>
<sequence>MHNFNFEINFIFIIIIVVNSNLTRIQRKELAQATVKEYIKSKNFCYQAIILEESPIKKKVFIIKDNSFYFKDSNYYYLKALLTIIKILSIKAIDFKTIIFKIVDLSDLISATTLSVKNELKELIVFVFRLIIITIIKDNFSHYFNIIANFLVNSSYNQGFSFTLNNTITINVLIIQDFYSYVKNLISLILIIITKYQDYYYSSNFLIVIFLLL</sequence>
<proteinExistence type="predicted"/>
<reference evidence="1 2" key="1">
    <citation type="journal article" date="2015" name="Sci. Rep.">
        <title>Genome of the facultative scuticociliatosis pathogen Pseudocohnilembus persalinus provides insight into its virulence through horizontal gene transfer.</title>
        <authorList>
            <person name="Xiong J."/>
            <person name="Wang G."/>
            <person name="Cheng J."/>
            <person name="Tian M."/>
            <person name="Pan X."/>
            <person name="Warren A."/>
            <person name="Jiang C."/>
            <person name="Yuan D."/>
            <person name="Miao W."/>
        </authorList>
    </citation>
    <scope>NUCLEOTIDE SEQUENCE [LARGE SCALE GENOMIC DNA]</scope>
    <source>
        <strain evidence="1">36N120E</strain>
    </source>
</reference>
<dbReference type="AlphaFoldDB" id="A0A0V0QFC8"/>
<name>A0A0V0QFC8_PSEPJ</name>
<comment type="caution">
    <text evidence="1">The sequence shown here is derived from an EMBL/GenBank/DDBJ whole genome shotgun (WGS) entry which is preliminary data.</text>
</comment>
<protein>
    <submittedName>
        <fullName evidence="1">Uncharacterized protein</fullName>
    </submittedName>
</protein>
<accession>A0A0V0QFC8</accession>
<evidence type="ECO:0000313" key="1">
    <source>
        <dbReference type="EMBL" id="KRX00876.1"/>
    </source>
</evidence>